<feature type="region of interest" description="Disordered" evidence="1">
    <location>
        <begin position="277"/>
        <end position="611"/>
    </location>
</feature>
<feature type="compositionally biased region" description="Acidic residues" evidence="1">
    <location>
        <begin position="1088"/>
        <end position="1100"/>
    </location>
</feature>
<protein>
    <recommendedName>
        <fullName evidence="2">RanBD1 domain-containing protein</fullName>
    </recommendedName>
</protein>
<feature type="region of interest" description="Disordered" evidence="1">
    <location>
        <begin position="804"/>
        <end position="971"/>
    </location>
</feature>
<feature type="compositionally biased region" description="Polar residues" evidence="1">
    <location>
        <begin position="523"/>
        <end position="539"/>
    </location>
</feature>
<feature type="compositionally biased region" description="Low complexity" evidence="1">
    <location>
        <begin position="1324"/>
        <end position="1333"/>
    </location>
</feature>
<feature type="compositionally biased region" description="Polar residues" evidence="1">
    <location>
        <begin position="1186"/>
        <end position="1216"/>
    </location>
</feature>
<comment type="caution">
    <text evidence="3">The sequence shown here is derived from an EMBL/GenBank/DDBJ whole genome shotgun (WGS) entry which is preliminary data.</text>
</comment>
<accession>A0AAN6KID6</accession>
<dbReference type="InterPro" id="IPR053074">
    <property type="entry name" value="NPC_Nucleoporin"/>
</dbReference>
<feature type="compositionally biased region" description="Polar residues" evidence="1">
    <location>
        <begin position="807"/>
        <end position="817"/>
    </location>
</feature>
<feature type="region of interest" description="Disordered" evidence="1">
    <location>
        <begin position="760"/>
        <end position="786"/>
    </location>
</feature>
<feature type="compositionally biased region" description="Polar residues" evidence="1">
    <location>
        <begin position="890"/>
        <end position="909"/>
    </location>
</feature>
<evidence type="ECO:0000256" key="1">
    <source>
        <dbReference type="SAM" id="MobiDB-lite"/>
    </source>
</evidence>
<feature type="compositionally biased region" description="Low complexity" evidence="1">
    <location>
        <begin position="573"/>
        <end position="582"/>
    </location>
</feature>
<feature type="compositionally biased region" description="Polar residues" evidence="1">
    <location>
        <begin position="307"/>
        <end position="321"/>
    </location>
</feature>
<dbReference type="PANTHER" id="PTHR38697">
    <property type="entry name" value="NUCLEAR PORE COMPLEX PROTEIN SIMILAR TO S. CEREVISIAE NUP2 (EUROFUNG)"/>
    <property type="match status" value="1"/>
</dbReference>
<name>A0AAN6KID6_9PEZI</name>
<reference evidence="3" key="1">
    <citation type="submission" date="2023-06" db="EMBL/GenBank/DDBJ databases">
        <title>Black Yeasts Isolated from many extreme environments.</title>
        <authorList>
            <person name="Coleine C."/>
            <person name="Stajich J.E."/>
            <person name="Selbmann L."/>
        </authorList>
    </citation>
    <scope>NUCLEOTIDE SEQUENCE</scope>
    <source>
        <strain evidence="3">CCFEE 5200</strain>
    </source>
</reference>
<feature type="compositionally biased region" description="Polar residues" evidence="1">
    <location>
        <begin position="450"/>
        <end position="474"/>
    </location>
</feature>
<feature type="compositionally biased region" description="Low complexity" evidence="1">
    <location>
        <begin position="879"/>
        <end position="889"/>
    </location>
</feature>
<feature type="compositionally biased region" description="Polar residues" evidence="1">
    <location>
        <begin position="1230"/>
        <end position="1254"/>
    </location>
</feature>
<feature type="compositionally biased region" description="Low complexity" evidence="1">
    <location>
        <begin position="477"/>
        <end position="488"/>
    </location>
</feature>
<organism evidence="3 4">
    <name type="scientific">Friedmanniomyces endolithicus</name>
    <dbReference type="NCBI Taxonomy" id="329885"/>
    <lineage>
        <taxon>Eukaryota</taxon>
        <taxon>Fungi</taxon>
        <taxon>Dikarya</taxon>
        <taxon>Ascomycota</taxon>
        <taxon>Pezizomycotina</taxon>
        <taxon>Dothideomycetes</taxon>
        <taxon>Dothideomycetidae</taxon>
        <taxon>Mycosphaerellales</taxon>
        <taxon>Teratosphaeriaceae</taxon>
        <taxon>Friedmanniomyces</taxon>
    </lineage>
</organism>
<feature type="compositionally biased region" description="Basic and acidic residues" evidence="1">
    <location>
        <begin position="1078"/>
        <end position="1087"/>
    </location>
</feature>
<feature type="compositionally biased region" description="Basic and acidic residues" evidence="1">
    <location>
        <begin position="823"/>
        <end position="842"/>
    </location>
</feature>
<evidence type="ECO:0000313" key="3">
    <source>
        <dbReference type="EMBL" id="KAK0984733.1"/>
    </source>
</evidence>
<feature type="compositionally biased region" description="Polar residues" evidence="1">
    <location>
        <begin position="105"/>
        <end position="122"/>
    </location>
</feature>
<feature type="compositionally biased region" description="Polar residues" evidence="1">
    <location>
        <begin position="332"/>
        <end position="356"/>
    </location>
</feature>
<feature type="region of interest" description="Disordered" evidence="1">
    <location>
        <begin position="1312"/>
        <end position="1349"/>
    </location>
</feature>
<dbReference type="PROSITE" id="PS50196">
    <property type="entry name" value="RANBD1"/>
    <property type="match status" value="1"/>
</dbReference>
<proteinExistence type="predicted"/>
<dbReference type="PANTHER" id="PTHR38697:SF1">
    <property type="entry name" value="NUCLEAR PORE COMPLEX PROTEIN SIMILAR TO S. CEREVISIAE NUP2 (EUROFUNG)"/>
    <property type="match status" value="1"/>
</dbReference>
<feature type="compositionally biased region" description="Polar residues" evidence="1">
    <location>
        <begin position="717"/>
        <end position="735"/>
    </location>
</feature>
<gene>
    <name evidence="3" type="ORF">LTR91_010769</name>
</gene>
<dbReference type="SMART" id="SM00160">
    <property type="entry name" value="RanBD"/>
    <property type="match status" value="1"/>
</dbReference>
<evidence type="ECO:0000313" key="4">
    <source>
        <dbReference type="Proteomes" id="UP001175353"/>
    </source>
</evidence>
<feature type="compositionally biased region" description="Low complexity" evidence="1">
    <location>
        <begin position="87"/>
        <end position="101"/>
    </location>
</feature>
<feature type="compositionally biased region" description="Low complexity" evidence="1">
    <location>
        <begin position="685"/>
        <end position="706"/>
    </location>
</feature>
<dbReference type="InterPro" id="IPR011993">
    <property type="entry name" value="PH-like_dom_sf"/>
</dbReference>
<dbReference type="EMBL" id="JAUJLE010000095">
    <property type="protein sequence ID" value="KAK0984733.1"/>
    <property type="molecule type" value="Genomic_DNA"/>
</dbReference>
<feature type="region of interest" description="Disordered" evidence="1">
    <location>
        <begin position="1078"/>
        <end position="1278"/>
    </location>
</feature>
<feature type="region of interest" description="Disordered" evidence="1">
    <location>
        <begin position="685"/>
        <end position="735"/>
    </location>
</feature>
<feature type="compositionally biased region" description="Polar residues" evidence="1">
    <location>
        <begin position="277"/>
        <end position="297"/>
    </location>
</feature>
<evidence type="ECO:0000259" key="2">
    <source>
        <dbReference type="PROSITE" id="PS50196"/>
    </source>
</evidence>
<dbReference type="Gene3D" id="2.30.29.30">
    <property type="entry name" value="Pleckstrin-homology domain (PH domain)/Phosphotyrosine-binding domain (PTB)"/>
    <property type="match status" value="1"/>
</dbReference>
<dbReference type="SUPFAM" id="SSF50729">
    <property type="entry name" value="PH domain-like"/>
    <property type="match status" value="1"/>
</dbReference>
<sequence>MSKRGMESQGGGERYGHHEDQGGPDDGPVDRPMMATAAQIAQRRIKEAKRKTPRGSRAGSPAVAITGQGATGTNPFQSFQPPPSANSFSFSVPGSVPVPSFNKPMPQQNGSMSAANQPNGTPSFGGFGNSQVNGAPSFGSNNTQSQTNGFNPTTSFNFGAQTQPNIASTPSTSFSFGQSATTSQEQLKQNGFNPSTTSVFGGRDGSQAQQPQTNGETPKPNPFAGVFGNQAQTNGAAPATGTGMFGSTPAPSVTAAPAQGIFSGLNAASASTVRPGMFSNTQASQNGERSQTRTPQPANLFAPPPQTNGVAQTLPNGGQSKEPQKPIFSFGQKFQPNSAVSSNTSNMFGAPNQSSAPEAEKPAMKFSFGQQPQTNGDHAEAGKASNMFAGAFGQSTQDAPETAKKPSATSGTDFFSGADQQKLPETPFKFGQGQSQNQQTPTQNFFGSLAQPQASGAPQQEDTSMLTPGSTPHKQNLAASQSELSSAQREPEAEAPANPNLGKSIFDRISRDPPATVNKPTFMFSSVGASDSQTEQAPNPNAGKSLLERMTPRDPVTPATALKPPSAPLFSITAPTPTAPDRPAVHTQPSAMSATSTTDSTASPDRQKLKKLNEGILAHLNNEDPNQDWSRIMQSYLDQAAKLMGREAVKAPVARAEAMQPPMFSAPRPAPTSLTSLTSETPTSAMFGGAFAKPSASSGGSSSQPGMVHAMAPAPPGQSTRAPQPATPQSSVSSMFSHAAIPPATAPVTRKRAADDELTKGTTAFEAPATEKRTKQNASVDYPRLPDSASNTAKLFASTLDKPAVQPATTTSSSFGPSNDLMAKVREQKAAKEAAQRDEQTEKAAQASSAFKPATTFHFGASGASSPAVEQPAETPEGPKFAFKPAAPASSNTTQTPPFNPSTKFNFGSFSAAAKPAEKPAETPQAASTAFKPSTTFKFGASPDKPAEAPKTPSFGFKPAPADSATNPLSGGPNFLSAFGKKAETSIADAKRKRMDADYDSEEEDKAACLTRDEAKQLVKKQKIDEAIKSASFGFKPTPAEDTPPSIAAPALTFKPIAAPPGGANFLSVFGKKAEESVAEAKRKRFDEDYDSDDDGDQDAWEAKDREKQEAKRQKIEEAIKSAPGFKVPSTASAEGASKAPPVFKLPGLGMPSETSTKPAAEDTAESPSANAGKSIFDRITFPAKASSTTNLFSPQTASKDSTATTPSFFKGSNASGAPAIKFGAATPTKGANTNAVEAESQQGQGNNTWNPNTPIKFGAANGTESTTPAAAPPSNIFGGLFGPNAAASNSSKLAPPPVGFTFGAPKGVSADISRATSPGITTDGEASAAGDAPEGGDGEPSDQANEKQVEDMTALMDEELEAEDVLFQVPIAKTMKLSREGGGAASWVEKGKGPLYILKNKTTGRTRVVMKIAPLGRLAMNFSPLEGCSYKCAAGKRVLQATFVDHFEKGDGGRPSSWTIQVREAKDAQVIAGILEEEKA</sequence>
<feature type="compositionally biased region" description="Low complexity" evidence="1">
    <location>
        <begin position="590"/>
        <end position="603"/>
    </location>
</feature>
<feature type="domain" description="RanBD1" evidence="2">
    <location>
        <begin position="1349"/>
        <end position="1481"/>
    </location>
</feature>
<keyword evidence="4" id="KW-1185">Reference proteome</keyword>
<feature type="region of interest" description="Disordered" evidence="1">
    <location>
        <begin position="1"/>
        <end position="245"/>
    </location>
</feature>
<feature type="compositionally biased region" description="Polar residues" evidence="1">
    <location>
        <begin position="206"/>
        <end position="216"/>
    </location>
</feature>
<feature type="compositionally biased region" description="Basic and acidic residues" evidence="1">
    <location>
        <begin position="1101"/>
        <end position="1120"/>
    </location>
</feature>
<feature type="compositionally biased region" description="Low complexity" evidence="1">
    <location>
        <begin position="430"/>
        <end position="447"/>
    </location>
</feature>
<feature type="compositionally biased region" description="Polar residues" evidence="1">
    <location>
        <begin position="129"/>
        <end position="199"/>
    </location>
</feature>
<dbReference type="InterPro" id="IPR000156">
    <property type="entry name" value="Ran_bind_dom"/>
</dbReference>
<dbReference type="Proteomes" id="UP001175353">
    <property type="component" value="Unassembled WGS sequence"/>
</dbReference>